<name>A0ABP0GJ38_CLALP</name>
<dbReference type="InterPro" id="IPR018490">
    <property type="entry name" value="cNMP-bd_dom_sf"/>
</dbReference>
<dbReference type="Gene3D" id="1.10.287.630">
    <property type="entry name" value="Helix hairpin bin"/>
    <property type="match status" value="1"/>
</dbReference>
<comment type="caution">
    <text evidence="1">The sequence shown here is derived from an EMBL/GenBank/DDBJ whole genome shotgun (WGS) entry which is preliminary data.</text>
</comment>
<evidence type="ECO:0000313" key="2">
    <source>
        <dbReference type="Proteomes" id="UP001642483"/>
    </source>
</evidence>
<dbReference type="EMBL" id="CAWYQH010000119">
    <property type="protein sequence ID" value="CAK8691766.1"/>
    <property type="molecule type" value="Genomic_DNA"/>
</dbReference>
<evidence type="ECO:0000313" key="1">
    <source>
        <dbReference type="EMBL" id="CAK8691766.1"/>
    </source>
</evidence>
<dbReference type="InterPro" id="IPR050866">
    <property type="entry name" value="CNG_cation_channel"/>
</dbReference>
<dbReference type="PANTHER" id="PTHR45638">
    <property type="entry name" value="CYCLIC NUCLEOTIDE-GATED CATION CHANNEL SUBUNIT A"/>
    <property type="match status" value="1"/>
</dbReference>
<proteinExistence type="predicted"/>
<accession>A0ABP0GJ38</accession>
<dbReference type="PANTHER" id="PTHR45638:SF7">
    <property type="entry name" value="CYCLIC NUCLEOTIDE-GATED ION CHANNEL-LIKE, ISOFORM E"/>
    <property type="match status" value="1"/>
</dbReference>
<gene>
    <name evidence="1" type="ORF">CVLEPA_LOCUS24527</name>
</gene>
<protein>
    <submittedName>
        <fullName evidence="1">Uncharacterized protein</fullName>
    </submittedName>
</protein>
<reference evidence="1 2" key="1">
    <citation type="submission" date="2024-02" db="EMBL/GenBank/DDBJ databases">
        <authorList>
            <person name="Daric V."/>
            <person name="Darras S."/>
        </authorList>
    </citation>
    <scope>NUCLEOTIDE SEQUENCE [LARGE SCALE GENOMIC DNA]</scope>
</reference>
<dbReference type="Proteomes" id="UP001642483">
    <property type="component" value="Unassembled WGS sequence"/>
</dbReference>
<sequence>MVDDAKSFMEAKHIPKSQQKRVLRWYEYSRARGTLNGANDITSLRMMPDSLKTGLAVYINYSTLEKVKEA</sequence>
<keyword evidence="2" id="KW-1185">Reference proteome</keyword>
<dbReference type="SUPFAM" id="SSF51206">
    <property type="entry name" value="cAMP-binding domain-like"/>
    <property type="match status" value="1"/>
</dbReference>
<organism evidence="1 2">
    <name type="scientific">Clavelina lepadiformis</name>
    <name type="common">Light-bulb sea squirt</name>
    <name type="synonym">Ascidia lepadiformis</name>
    <dbReference type="NCBI Taxonomy" id="159417"/>
    <lineage>
        <taxon>Eukaryota</taxon>
        <taxon>Metazoa</taxon>
        <taxon>Chordata</taxon>
        <taxon>Tunicata</taxon>
        <taxon>Ascidiacea</taxon>
        <taxon>Aplousobranchia</taxon>
        <taxon>Clavelinidae</taxon>
        <taxon>Clavelina</taxon>
    </lineage>
</organism>